<dbReference type="Proteomes" id="UP000275076">
    <property type="component" value="Unassembled WGS sequence"/>
</dbReference>
<accession>A0A3R9R761</accession>
<dbReference type="AlphaFoldDB" id="A0A3R9R761"/>
<protein>
    <submittedName>
        <fullName evidence="1">Uncharacterized protein</fullName>
    </submittedName>
</protein>
<gene>
    <name evidence="1" type="ORF">D7Z54_35185</name>
</gene>
<keyword evidence="2" id="KW-1185">Reference proteome</keyword>
<organism evidence="1 2">
    <name type="scientific">Salibacterium salarium</name>
    <dbReference type="NCBI Taxonomy" id="284579"/>
    <lineage>
        <taxon>Bacteria</taxon>
        <taxon>Bacillati</taxon>
        <taxon>Bacillota</taxon>
        <taxon>Bacilli</taxon>
        <taxon>Bacillales</taxon>
        <taxon>Bacillaceae</taxon>
    </lineage>
</organism>
<proteinExistence type="predicted"/>
<evidence type="ECO:0000313" key="1">
    <source>
        <dbReference type="EMBL" id="RSL28710.1"/>
    </source>
</evidence>
<name>A0A3R9R761_9BACI</name>
<reference evidence="1 2" key="1">
    <citation type="submission" date="2018-10" db="EMBL/GenBank/DDBJ databases">
        <title>Draft genome sequence of Bacillus salarius IM0101, isolated from a hypersaline soil in Inner Mongolia, China.</title>
        <authorList>
            <person name="Yamprayoonswat W."/>
            <person name="Boonvisut S."/>
            <person name="Jumpathong W."/>
            <person name="Sittihan S."/>
            <person name="Ruangsuj P."/>
            <person name="Wanthongcharoen S."/>
            <person name="Thongpramul N."/>
            <person name="Pimmason S."/>
            <person name="Yu B."/>
            <person name="Yasawong M."/>
        </authorList>
    </citation>
    <scope>NUCLEOTIDE SEQUENCE [LARGE SCALE GENOMIC DNA]</scope>
    <source>
        <strain evidence="1 2">IM0101</strain>
    </source>
</reference>
<sequence length="127" mass="15222">IWMMPPLYHRVWQYLKYKVNHKIERIPMKDGSFLTVKPGQHLTSKRKLAQSVGWYERMVWKEPNPKTISDILKWLEKQKMIEQDLGAGNRQYTLISLLNWEVYQSKEDEVTPLIYTKTLKMVLMVTP</sequence>
<evidence type="ECO:0000313" key="2">
    <source>
        <dbReference type="Proteomes" id="UP000275076"/>
    </source>
</evidence>
<feature type="non-terminal residue" evidence="1">
    <location>
        <position position="1"/>
    </location>
</feature>
<comment type="caution">
    <text evidence="1">The sequence shown here is derived from an EMBL/GenBank/DDBJ whole genome shotgun (WGS) entry which is preliminary data.</text>
</comment>
<dbReference type="EMBL" id="RBVX01000223">
    <property type="protein sequence ID" value="RSL28710.1"/>
    <property type="molecule type" value="Genomic_DNA"/>
</dbReference>